<keyword evidence="8" id="KW-1185">Reference proteome</keyword>
<reference evidence="8" key="1">
    <citation type="journal article" date="2019" name="Int. J. Syst. Evol. Microbiol.">
        <title>The Global Catalogue of Microorganisms (GCM) 10K type strain sequencing project: providing services to taxonomists for standard genome sequencing and annotation.</title>
        <authorList>
            <consortium name="The Broad Institute Genomics Platform"/>
            <consortium name="The Broad Institute Genome Sequencing Center for Infectious Disease"/>
            <person name="Wu L."/>
            <person name="Ma J."/>
        </authorList>
    </citation>
    <scope>NUCLEOTIDE SEQUENCE [LARGE SCALE GENOMIC DNA]</scope>
    <source>
        <strain evidence="8">KCTC 32255</strain>
    </source>
</reference>
<feature type="active site" evidence="4">
    <location>
        <position position="230"/>
    </location>
</feature>
<dbReference type="PROSITE" id="PS00687">
    <property type="entry name" value="ALDEHYDE_DEHYDR_GLU"/>
    <property type="match status" value="1"/>
</dbReference>
<dbReference type="Pfam" id="PF00171">
    <property type="entry name" value="Aldedh"/>
    <property type="match status" value="1"/>
</dbReference>
<dbReference type="EMBL" id="JBHSXX010000001">
    <property type="protein sequence ID" value="MFC6870500.1"/>
    <property type="molecule type" value="Genomic_DNA"/>
</dbReference>
<dbReference type="Proteomes" id="UP001596337">
    <property type="component" value="Unassembled WGS sequence"/>
</dbReference>
<comment type="caution">
    <text evidence="7">The sequence shown here is derived from an EMBL/GenBank/DDBJ whole genome shotgun (WGS) entry which is preliminary data.</text>
</comment>
<dbReference type="SUPFAM" id="SSF53720">
    <property type="entry name" value="ALDH-like"/>
    <property type="match status" value="1"/>
</dbReference>
<dbReference type="PIRSF" id="PIRSF036492">
    <property type="entry name" value="ALDH"/>
    <property type="match status" value="1"/>
</dbReference>
<name>A0ABW2C7J5_9PSEU</name>
<dbReference type="InterPro" id="IPR016161">
    <property type="entry name" value="Ald_DH/histidinol_DH"/>
</dbReference>
<dbReference type="InterPro" id="IPR015590">
    <property type="entry name" value="Aldehyde_DH_dom"/>
</dbReference>
<dbReference type="RefSeq" id="WP_345401827.1">
    <property type="nucleotide sequence ID" value="NZ_BAABLA010000107.1"/>
</dbReference>
<evidence type="ECO:0000313" key="7">
    <source>
        <dbReference type="EMBL" id="MFC6870500.1"/>
    </source>
</evidence>
<dbReference type="PANTHER" id="PTHR43353">
    <property type="entry name" value="SUCCINATE-SEMIALDEHYDE DEHYDROGENASE, MITOCHONDRIAL"/>
    <property type="match status" value="1"/>
</dbReference>
<evidence type="ECO:0000256" key="1">
    <source>
        <dbReference type="ARBA" id="ARBA00009986"/>
    </source>
</evidence>
<evidence type="ECO:0000256" key="4">
    <source>
        <dbReference type="PROSITE-ProRule" id="PRU10007"/>
    </source>
</evidence>
<dbReference type="InterPro" id="IPR016163">
    <property type="entry name" value="Ald_DH_C"/>
</dbReference>
<dbReference type="Gene3D" id="3.40.605.10">
    <property type="entry name" value="Aldehyde Dehydrogenase, Chain A, domain 1"/>
    <property type="match status" value="1"/>
</dbReference>
<evidence type="ECO:0000256" key="5">
    <source>
        <dbReference type="RuleBase" id="RU003345"/>
    </source>
</evidence>
<feature type="domain" description="Aldehyde dehydrogenase" evidence="6">
    <location>
        <begin position="3"/>
        <end position="458"/>
    </location>
</feature>
<dbReference type="InterPro" id="IPR029510">
    <property type="entry name" value="Ald_DH_CS_GLU"/>
</dbReference>
<evidence type="ECO:0000256" key="2">
    <source>
        <dbReference type="ARBA" id="ARBA00023002"/>
    </source>
</evidence>
<evidence type="ECO:0000259" key="6">
    <source>
        <dbReference type="Pfam" id="PF00171"/>
    </source>
</evidence>
<protein>
    <recommendedName>
        <fullName evidence="3">Aldehyde dehydrogenase</fullName>
    </recommendedName>
</protein>
<evidence type="ECO:0000256" key="3">
    <source>
        <dbReference type="PIRNR" id="PIRNR036492"/>
    </source>
</evidence>
<evidence type="ECO:0000313" key="8">
    <source>
        <dbReference type="Proteomes" id="UP001596337"/>
    </source>
</evidence>
<comment type="similarity">
    <text evidence="1 3 5">Belongs to the aldehyde dehydrogenase family.</text>
</comment>
<accession>A0ABW2C7J5</accession>
<dbReference type="CDD" id="cd07099">
    <property type="entry name" value="ALDH_DDALDH"/>
    <property type="match status" value="1"/>
</dbReference>
<dbReference type="InterPro" id="IPR050740">
    <property type="entry name" value="Aldehyde_DH_Superfamily"/>
</dbReference>
<dbReference type="InterPro" id="IPR012394">
    <property type="entry name" value="Aldehyde_DH_NAD(P)"/>
</dbReference>
<keyword evidence="2 3" id="KW-0560">Oxidoreductase</keyword>
<dbReference type="Gene3D" id="3.40.309.10">
    <property type="entry name" value="Aldehyde Dehydrogenase, Chain A, domain 2"/>
    <property type="match status" value="1"/>
</dbReference>
<dbReference type="PANTHER" id="PTHR43353:SF5">
    <property type="entry name" value="SUCCINATE-SEMIALDEHYDE DEHYDROGENASE, MITOCHONDRIAL"/>
    <property type="match status" value="1"/>
</dbReference>
<gene>
    <name evidence="7" type="ORF">ACFQGD_25525</name>
</gene>
<sequence length="502" mass="54908">MSIEVRSPADGSVVGVVKDQRPDEVAETVNQLREHQTSWEGGGFAERARWLRRYRDWLLDNEDTIARILQSETGKPWAEATMEVPYAADVINYYAKHGERFLTDETPKAHGPMTLTKRQRAVHRPYPVVGVITPWNFPVALSLMDAIPALLAGAAVVVKPSEFTPLATSTAIAGWAESGAPPVLTCLTGYGDTGAALVDTVDYVQFTGSTRTGTAIATRAAERLIPYGLELGGKDPMLVLSDADLDRAANAAVWGGICNSGQMCTSVERIYVEAPVYEDFVNRVVERVRELRQGTDGADTDGFRYDVGALANQAQVEIVRRHVDEAIAAGAKALIGGKATGTGTFFEPTVLVDVDHSMACMREETFGPTLPIMKVTDADEAVRLANDTPYGLSATVFSRDTERGERIARRLEAGAVNVNDVFTNLFALPLPMAGWKQSGMGARNGGPHGIRKYCRTQAIVSSRVAPRAEPMWYPYRPLRGNLLRRVTRFVMARDLKRRLGLR</sequence>
<organism evidence="7 8">
    <name type="scientific">Haloechinothrix salitolerans</name>
    <dbReference type="NCBI Taxonomy" id="926830"/>
    <lineage>
        <taxon>Bacteria</taxon>
        <taxon>Bacillati</taxon>
        <taxon>Actinomycetota</taxon>
        <taxon>Actinomycetes</taxon>
        <taxon>Pseudonocardiales</taxon>
        <taxon>Pseudonocardiaceae</taxon>
        <taxon>Haloechinothrix</taxon>
    </lineage>
</organism>
<dbReference type="InterPro" id="IPR016162">
    <property type="entry name" value="Ald_DH_N"/>
</dbReference>
<proteinExistence type="inferred from homology"/>